<proteinExistence type="predicted"/>
<protein>
    <submittedName>
        <fullName evidence="1">Uncharacterized protein</fullName>
    </submittedName>
</protein>
<comment type="caution">
    <text evidence="1">The sequence shown here is derived from an EMBL/GenBank/DDBJ whole genome shotgun (WGS) entry which is preliminary data.</text>
</comment>
<keyword evidence="2" id="KW-1185">Reference proteome</keyword>
<dbReference type="Proteomes" id="UP000281771">
    <property type="component" value="Unassembled WGS sequence"/>
</dbReference>
<accession>A0A3P1V914</accession>
<dbReference type="EMBL" id="RQZA01000011">
    <property type="protein sequence ID" value="RRD29855.1"/>
    <property type="molecule type" value="Genomic_DNA"/>
</dbReference>
<evidence type="ECO:0000313" key="1">
    <source>
        <dbReference type="EMBL" id="RRD29855.1"/>
    </source>
</evidence>
<name>A0A3P1V914_9STRE</name>
<sequence>MKQYFKKFEEKLQVAEEKLDILSEWHIAKGHNGATEIAEECRVAITELWIEFYGLSEAYKKAEASHDDFVKSNIENLFGSLKRHDEEIGELLNRKPNYILFDTLDKVSREVLGANNCSTAPEGNIERYLLNLVRKDMKERGITK</sequence>
<reference evidence="1 2" key="1">
    <citation type="submission" date="2018-11" db="EMBL/GenBank/DDBJ databases">
        <title>Genomes From Bacteria Associated with the Canine Oral Cavity: a Test Case for Automated Genome-Based Taxonomic Assignment.</title>
        <authorList>
            <person name="Coil D.A."/>
            <person name="Jospin G."/>
            <person name="Darling A.E."/>
            <person name="Wallis C."/>
            <person name="Davis I.J."/>
            <person name="Harris S."/>
            <person name="Eisen J.A."/>
            <person name="Holcombe L.J."/>
            <person name="O'Flynn C."/>
        </authorList>
    </citation>
    <scope>NUCLEOTIDE SEQUENCE [LARGE SCALE GENOMIC DNA]</scope>
    <source>
        <strain evidence="1 2">OH4621_COT-116</strain>
    </source>
</reference>
<dbReference type="AlphaFoldDB" id="A0A3P1V914"/>
<evidence type="ECO:0000313" key="2">
    <source>
        <dbReference type="Proteomes" id="UP000281771"/>
    </source>
</evidence>
<organism evidence="1 2">
    <name type="scientific">Streptococcus minor</name>
    <dbReference type="NCBI Taxonomy" id="229549"/>
    <lineage>
        <taxon>Bacteria</taxon>
        <taxon>Bacillati</taxon>
        <taxon>Bacillota</taxon>
        <taxon>Bacilli</taxon>
        <taxon>Lactobacillales</taxon>
        <taxon>Streptococcaceae</taxon>
        <taxon>Streptococcus</taxon>
    </lineage>
</organism>
<gene>
    <name evidence="1" type="ORF">EII38_09040</name>
</gene>